<dbReference type="Pfam" id="PF05041">
    <property type="entry name" value="Pecanex_C"/>
    <property type="match status" value="1"/>
</dbReference>
<feature type="transmembrane region" description="Helical" evidence="6">
    <location>
        <begin position="58"/>
        <end position="77"/>
    </location>
</feature>
<feature type="transmembrane region" description="Helical" evidence="6">
    <location>
        <begin position="643"/>
        <end position="662"/>
    </location>
</feature>
<proteinExistence type="inferred from homology"/>
<feature type="transmembrane region" description="Helical" evidence="6">
    <location>
        <begin position="800"/>
        <end position="823"/>
    </location>
</feature>
<reference evidence="9" key="2">
    <citation type="submission" date="2025-09" db="UniProtKB">
        <authorList>
            <consortium name="Ensembl"/>
        </authorList>
    </citation>
    <scope>IDENTIFICATION</scope>
</reference>
<feature type="transmembrane region" description="Helical" evidence="6">
    <location>
        <begin position="668"/>
        <end position="688"/>
    </location>
</feature>
<evidence type="ECO:0000256" key="5">
    <source>
        <dbReference type="ARBA" id="ARBA00023136"/>
    </source>
</evidence>
<evidence type="ECO:0000313" key="10">
    <source>
        <dbReference type="Proteomes" id="UP000694403"/>
    </source>
</evidence>
<evidence type="ECO:0000256" key="6">
    <source>
        <dbReference type="RuleBase" id="RU367089"/>
    </source>
</evidence>
<protein>
    <recommendedName>
        <fullName evidence="6">Pecanex-like protein</fullName>
    </recommendedName>
</protein>
<feature type="region of interest" description="Disordered" evidence="7">
    <location>
        <begin position="1799"/>
        <end position="1837"/>
    </location>
</feature>
<feature type="compositionally biased region" description="Low complexity" evidence="7">
    <location>
        <begin position="418"/>
        <end position="430"/>
    </location>
</feature>
<feature type="region of interest" description="Disordered" evidence="7">
    <location>
        <begin position="199"/>
        <end position="290"/>
    </location>
</feature>
<dbReference type="InterPro" id="IPR039797">
    <property type="entry name" value="Pecanex"/>
</dbReference>
<feature type="region of interest" description="Disordered" evidence="7">
    <location>
        <begin position="1714"/>
        <end position="1734"/>
    </location>
</feature>
<feature type="region of interest" description="Disordered" evidence="7">
    <location>
        <begin position="326"/>
        <end position="377"/>
    </location>
</feature>
<evidence type="ECO:0000256" key="2">
    <source>
        <dbReference type="ARBA" id="ARBA00010170"/>
    </source>
</evidence>
<dbReference type="Proteomes" id="UP000694403">
    <property type="component" value="Unplaced"/>
</dbReference>
<feature type="compositionally biased region" description="Polar residues" evidence="7">
    <location>
        <begin position="516"/>
        <end position="528"/>
    </location>
</feature>
<sequence>MGSQVLQILRQGVWASLTGGWFFDPHQSTFSNCFHLYTWIFLLTFPFLLYMVLPPSMLVAGVYCGVIAVFFATIKTINFRLHTMFDQGEIVEKGGSVLADGAKAEEGTAGDDSNLARDPGGGVEMTVFRKVSSTPPVRCSSQHSVFGFNQVMVSTGRILWASCCLPGWEVPIGDPSLWERWLSQSFLSLALPERTILRTSSRKEKRHSSTDYRPLEGRGEPSEERPCKAGSSDSCFSGTDKETPSTLSSYRSEKTNSTHLDSPSLGPAGDAAPALDAGVLPDGSDTDALSDSELLRSPEQGLLGELSFASHTDDTQNTLASLETVRGDGEPWEGPAEQVVRPKDLALLRPGHKPGRRRPSRKHGGGSSSFDSGYPRDYAPVRAILDSKAYSETFFEDEDSSDGSDLSRASSLPSQHNYSSDTSSSTSCYSPEAAPQRPRHTPKAELASEVTEPPKRPHYAQRSASTASAKTHARVLSMDGGSGDSKAAAVLTISKSDLEARTGQQEHFPPRRLESGGSTRSQSANQVGFSRCAATGEEGSKRDRASSVKRTQAMRRRHNAGSNPTPPSSGACTPLSLLSPQFDLLDQESLHESQENTLMIEDKSKPRQYYKYWVLPGRWMRVRYDRLALLALLDRNRRVMENIFVVSLGSLVAFLGYLLLLQGFFRDIWVFQFCLVIASCQYSLLKSVQPDAASPMHGHNWIIAYSRPVYFCVACVLIWVLDLCARAVPIPPVTFYGLTLFSTDFFYGARDVTTVFTLCFPAVFLFGLLPQVNTCLMYLLEQVDMHIFGGTATTSPLTALFSLLRSLLVAVLLYGFCLGAIKAPWGDQHVPVLFSVFCGLLVALSYHLSRQSSDPTVLWSLIRTKLFPEFENRNVENAPAEIRDPLPEKLRNSLREILHSDLVMCVVIAVLTFAVSASTVFIALKSVLGYVLYALAGLVGLLTHYLLPQLRKQLPWFCFSLPVLKPREYSQFEVRSAAQLMWFEKLYTWLQCVEKYFIYPAVVLNEGGPGTTVIGSDCRALLITMAGMKLLRCSFCCPPQQYVALGFTVLFFHFDYQRYSEGFLIDYFVMSILFSKLWDLLYKLRFVSTGVVALTPPDSAMLFVQAVLSALFSTPLNPLLGSAVFIMSYARPVKFWERDYNTKRVDHSNTRLATQLDRNPGADDNNLNSIFYEHLTRSLQHTLCGDLLLGRWGNYATGDCFILASDYLNALVHLIELGNGLVTFQLRGLEFRGTYCQQREVEAITEGVEEDEGCCCCEPGHLPHMLSFNAAFGQRWLAWEVAATKYVLEGYSISDNNAASMLQVFDLRKILITYYVKSIIYYVTCSSKLEEWLGNTMIQEALRPCTTPSYADSDPTFNLNIDEDYDPRMAGVTLSSFCNVYLDWIQYCAGRRDKPMDKEWDSPLVTLCFGLCILGRRALGTASHSLSASLEPFLYGLHALFKGDFRITSPRDEWVFADMDLLHRVVAPGIRMSLKLHQDHFTSPDEYEDLAVLYDAITANEDKMVISHEGDPAWRSAILANTPALLALRHVMDDASDEYKIIMLNKRYLSFRVIKVNRECVRGLWAGQQQELVFLRNRNPERGSIQNAKQALRNMINSSCDQPIGYPIYVSPLTTSYAGSHPQLRSLWGGPISLHNISTWLISSWERLQKGCGAGCNSGGNIEDSDCGGGSSSISNNPAGHGQQGSTLNLPISPPGSEHSLPLGQNWLVRPVPGSHVESRREAPTAAPWVPAQRLSSSQLSCTSSLASMASQLESAGPGRAPLPLPLPLRPALGTSATFAYEGLCGKWSLPGRKGLNGLVGSEGDASPGTPASTGTIQGTSPRGAIARAQVRMAPPP</sequence>
<feature type="compositionally biased region" description="Polar residues" evidence="7">
    <location>
        <begin position="1674"/>
        <end position="1690"/>
    </location>
</feature>
<feature type="transmembrane region" description="Helical" evidence="6">
    <location>
        <begin position="755"/>
        <end position="780"/>
    </location>
</feature>
<evidence type="ECO:0000259" key="8">
    <source>
        <dbReference type="Pfam" id="PF05041"/>
    </source>
</evidence>
<feature type="domain" description="Pecanex C-terminal" evidence="8">
    <location>
        <begin position="1398"/>
        <end position="1622"/>
    </location>
</feature>
<dbReference type="InterPro" id="IPR007735">
    <property type="entry name" value="Pecanex_C"/>
</dbReference>
<evidence type="ECO:0000256" key="4">
    <source>
        <dbReference type="ARBA" id="ARBA00022989"/>
    </source>
</evidence>
<feature type="transmembrane region" description="Helical" evidence="6">
    <location>
        <begin position="902"/>
        <end position="924"/>
    </location>
</feature>
<keyword evidence="10" id="KW-1185">Reference proteome</keyword>
<keyword evidence="3 6" id="KW-0812">Transmembrane</keyword>
<evidence type="ECO:0000313" key="9">
    <source>
        <dbReference type="Ensembl" id="ENSCSRP00000021077.1"/>
    </source>
</evidence>
<name>A0A8C3SW20_CHESE</name>
<dbReference type="PANTHER" id="PTHR12372:SF4">
    <property type="entry name" value="PECANEX-LIKE PROTEIN 3"/>
    <property type="match status" value="1"/>
</dbReference>
<keyword evidence="4 6" id="KW-1133">Transmembrane helix</keyword>
<feature type="compositionally biased region" description="Low complexity" evidence="7">
    <location>
        <begin position="265"/>
        <end position="282"/>
    </location>
</feature>
<feature type="compositionally biased region" description="Basic residues" evidence="7">
    <location>
        <begin position="350"/>
        <end position="364"/>
    </location>
</feature>
<dbReference type="GO" id="GO:0016020">
    <property type="term" value="C:membrane"/>
    <property type="evidence" value="ECO:0007669"/>
    <property type="project" value="UniProtKB-SubCell"/>
</dbReference>
<dbReference type="Ensembl" id="ENSCSRT00000022007.1">
    <property type="protein sequence ID" value="ENSCSRP00000021077.1"/>
    <property type="gene ID" value="ENSCSRG00000011442.1"/>
</dbReference>
<comment type="subcellular location">
    <subcellularLocation>
        <location evidence="1 6">Membrane</location>
        <topology evidence="1 6">Multi-pass membrane protein</topology>
    </subcellularLocation>
</comment>
<feature type="transmembrane region" description="Helical" evidence="6">
    <location>
        <begin position="829"/>
        <end position="848"/>
    </location>
</feature>
<feature type="region of interest" description="Disordered" evidence="7">
    <location>
        <begin position="1665"/>
        <end position="1696"/>
    </location>
</feature>
<feature type="transmembrane region" description="Helical" evidence="6">
    <location>
        <begin position="930"/>
        <end position="947"/>
    </location>
</feature>
<comment type="similarity">
    <text evidence="2 6">Belongs to the pecanex family.</text>
</comment>
<accession>A0A8C3SW20</accession>
<feature type="transmembrane region" description="Helical" evidence="6">
    <location>
        <begin position="34"/>
        <end position="52"/>
    </location>
</feature>
<evidence type="ECO:0000256" key="7">
    <source>
        <dbReference type="SAM" id="MobiDB-lite"/>
    </source>
</evidence>
<feature type="compositionally biased region" description="Basic and acidic residues" evidence="7">
    <location>
        <begin position="207"/>
        <end position="227"/>
    </location>
</feature>
<dbReference type="PANTHER" id="PTHR12372">
    <property type="entry name" value="PECANEX"/>
    <property type="match status" value="1"/>
</dbReference>
<feature type="transmembrane region" description="Helical" evidence="6">
    <location>
        <begin position="709"/>
        <end position="728"/>
    </location>
</feature>
<evidence type="ECO:0000256" key="1">
    <source>
        <dbReference type="ARBA" id="ARBA00004141"/>
    </source>
</evidence>
<organism evidence="9 10">
    <name type="scientific">Chelydra serpentina</name>
    <name type="common">Snapping turtle</name>
    <name type="synonym">Testudo serpentina</name>
    <dbReference type="NCBI Taxonomy" id="8475"/>
    <lineage>
        <taxon>Eukaryota</taxon>
        <taxon>Metazoa</taxon>
        <taxon>Chordata</taxon>
        <taxon>Craniata</taxon>
        <taxon>Vertebrata</taxon>
        <taxon>Euteleostomi</taxon>
        <taxon>Archelosauria</taxon>
        <taxon>Testudinata</taxon>
        <taxon>Testudines</taxon>
        <taxon>Cryptodira</taxon>
        <taxon>Durocryptodira</taxon>
        <taxon>Americhelydia</taxon>
        <taxon>Chelydroidea</taxon>
        <taxon>Chelydridae</taxon>
        <taxon>Chelydra</taxon>
    </lineage>
</organism>
<feature type="region of interest" description="Disordered" evidence="7">
    <location>
        <begin position="498"/>
        <end position="571"/>
    </location>
</feature>
<reference evidence="9" key="1">
    <citation type="submission" date="2025-08" db="UniProtKB">
        <authorList>
            <consortium name="Ensembl"/>
        </authorList>
    </citation>
    <scope>IDENTIFICATION</scope>
</reference>
<feature type="compositionally biased region" description="Polar residues" evidence="7">
    <location>
        <begin position="560"/>
        <end position="571"/>
    </location>
</feature>
<keyword evidence="5 6" id="KW-0472">Membrane</keyword>
<feature type="compositionally biased region" description="Polar residues" evidence="7">
    <location>
        <begin position="1810"/>
        <end position="1821"/>
    </location>
</feature>
<feature type="region of interest" description="Disordered" evidence="7">
    <location>
        <begin position="395"/>
        <end position="485"/>
    </location>
</feature>
<evidence type="ECO:0000256" key="3">
    <source>
        <dbReference type="ARBA" id="ARBA00022692"/>
    </source>
</evidence>